<feature type="compositionally biased region" description="Polar residues" evidence="1">
    <location>
        <begin position="101"/>
        <end position="115"/>
    </location>
</feature>
<protein>
    <submittedName>
        <fullName evidence="2">Uncharacterized protein</fullName>
    </submittedName>
</protein>
<reference evidence="2" key="1">
    <citation type="submission" date="2023-01" db="EMBL/GenBank/DDBJ databases">
        <title>Genome assembly of the deep-sea coral Lophelia pertusa.</title>
        <authorList>
            <person name="Herrera S."/>
            <person name="Cordes E."/>
        </authorList>
    </citation>
    <scope>NUCLEOTIDE SEQUENCE</scope>
    <source>
        <strain evidence="2">USNM1676648</strain>
        <tissue evidence="2">Polyp</tissue>
    </source>
</reference>
<gene>
    <name evidence="2" type="ORF">OS493_025177</name>
</gene>
<keyword evidence="3" id="KW-1185">Reference proteome</keyword>
<feature type="region of interest" description="Disordered" evidence="1">
    <location>
        <begin position="82"/>
        <end position="117"/>
    </location>
</feature>
<comment type="caution">
    <text evidence="2">The sequence shown here is derived from an EMBL/GenBank/DDBJ whole genome shotgun (WGS) entry which is preliminary data.</text>
</comment>
<dbReference type="AlphaFoldDB" id="A0A9X0A2L7"/>
<accession>A0A9X0A2L7</accession>
<feature type="region of interest" description="Disordered" evidence="1">
    <location>
        <begin position="200"/>
        <end position="226"/>
    </location>
</feature>
<evidence type="ECO:0000256" key="1">
    <source>
        <dbReference type="SAM" id="MobiDB-lite"/>
    </source>
</evidence>
<evidence type="ECO:0000313" key="2">
    <source>
        <dbReference type="EMBL" id="KAJ7390474.1"/>
    </source>
</evidence>
<proteinExistence type="predicted"/>
<name>A0A9X0A2L7_9CNID</name>
<dbReference type="OrthoDB" id="5974337at2759"/>
<organism evidence="2 3">
    <name type="scientific">Desmophyllum pertusum</name>
    <dbReference type="NCBI Taxonomy" id="174260"/>
    <lineage>
        <taxon>Eukaryota</taxon>
        <taxon>Metazoa</taxon>
        <taxon>Cnidaria</taxon>
        <taxon>Anthozoa</taxon>
        <taxon>Hexacorallia</taxon>
        <taxon>Scleractinia</taxon>
        <taxon>Caryophylliina</taxon>
        <taxon>Caryophylliidae</taxon>
        <taxon>Desmophyllum</taxon>
    </lineage>
</organism>
<feature type="compositionally biased region" description="Basic residues" evidence="1">
    <location>
        <begin position="209"/>
        <end position="226"/>
    </location>
</feature>
<sequence length="226" mass="25689">MISAVADSCSVRLDKVNGKVYKFHALVFSPDSQGNNKEAYLHREVSRKNEAPSPTVTRGILSQQPKTEWKCAYNELLSGNKDLPKQKDAVSPGPIRKKSKPSSQDTTTNVDSETSYNDKQRVRFKVVDEASEVETPTCPTCLQVIAKDATDYDSLMEKSKEELVTMIMNLTLKLQNRRRKHGYCPTEKDIAQLMQLNINKSEQTSPKTRPTRTRRRLNRTKRLTSI</sequence>
<dbReference type="Proteomes" id="UP001163046">
    <property type="component" value="Unassembled WGS sequence"/>
</dbReference>
<dbReference type="EMBL" id="MU825416">
    <property type="protein sequence ID" value="KAJ7390474.1"/>
    <property type="molecule type" value="Genomic_DNA"/>
</dbReference>
<evidence type="ECO:0000313" key="3">
    <source>
        <dbReference type="Proteomes" id="UP001163046"/>
    </source>
</evidence>